<evidence type="ECO:0000256" key="3">
    <source>
        <dbReference type="ARBA" id="ARBA00022448"/>
    </source>
</evidence>
<evidence type="ECO:0000256" key="6">
    <source>
        <dbReference type="ARBA" id="ARBA00022692"/>
    </source>
</evidence>
<keyword evidence="9 12" id="KW-1133">Transmembrane helix</keyword>
<feature type="domain" description="ABC transmembrane type-1" evidence="14">
    <location>
        <begin position="197"/>
        <end position="481"/>
    </location>
</feature>
<feature type="domain" description="ABC transporter" evidence="13">
    <location>
        <begin position="514"/>
        <end position="749"/>
    </location>
</feature>
<sequence>MNPYPTDRKWGRYVEPEFDLQVSEEFREARPAPGGISVGKEKRDAAKPRVDALIFVAQHHGVELDRKALRALPGEVPSPAALVTWAREGGLWAKATRLRWRHLIRMQSDTPVVLLLSDGGAGIVVSRDANAGTVSVQDPNRPGEKPVAVDELRLANVWRGDVLLVRRERGAAADEEPFSFSWMMYRVLEERRNLREIAVASISLSVLQIVPPFLILVAIDRVITHQAMSTLGMISLILILVTAYDTLLGYARREIIEVTATRIDARLGMHVFRRLLALPMDFFERHPTGETARKVGQIFNIRSFFTGKLVSTFLDIFTLIALLPFLFWMSATLAWLVLAASAVVALVVLAFLPAIRRVFARLVTAENRKNSVLVETVYGMRTVKSLAIERVRNEEWDARVAEAGQARLDAGRISNVAQTIVNPIEAFINRGVLLVGCYLLVAWPPGSTGITGGVLIAFLMLGARVASPLISLAKLMQDIEEVRLSVSEVADVLNHPTETAAMRNGLRPKFEGAIAFQDLSFTYQGSTVPALDRVSFEIPAGTMLGLVGRSGSGKSTIARLLQGINREYNGYLKIDSIDLREINLTHLRSSFGVVMQDNFLFRGTVRDNIIASRPGLTLEHAMQAARLAGAEEFIERLPRGYETWIEETSSNLSGGQRQRLAIARALVSDPRLLILDEATSALDPESEALVNANLLRIAKGRTMIIVSHRLSSLVDCDQILVLERGKVVDIGPHEELLERCAVYRQLWQQQHRHLEGGRPRSLKSSAARE</sequence>
<dbReference type="Pfam" id="PF00664">
    <property type="entry name" value="ABC_membrane"/>
    <property type="match status" value="1"/>
</dbReference>
<comment type="caution">
    <text evidence="16">The sequence shown here is derived from an EMBL/GenBank/DDBJ whole genome shotgun (WGS) entry which is preliminary data.</text>
</comment>
<dbReference type="GO" id="GO:0005886">
    <property type="term" value="C:plasma membrane"/>
    <property type="evidence" value="ECO:0007669"/>
    <property type="project" value="UniProtKB-SubCell"/>
</dbReference>
<gene>
    <name evidence="16" type="ORF">HAP48_016630</name>
</gene>
<evidence type="ECO:0000313" key="16">
    <source>
        <dbReference type="EMBL" id="NVI44544.1"/>
    </source>
</evidence>
<dbReference type="PROSITE" id="PS50893">
    <property type="entry name" value="ABC_TRANSPORTER_2"/>
    <property type="match status" value="1"/>
</dbReference>
<dbReference type="InterPro" id="IPR003593">
    <property type="entry name" value="AAA+_ATPase"/>
</dbReference>
<keyword evidence="5" id="KW-0762">Sugar transport</keyword>
<dbReference type="GO" id="GO:0016887">
    <property type="term" value="F:ATP hydrolysis activity"/>
    <property type="evidence" value="ECO:0007669"/>
    <property type="project" value="InterPro"/>
</dbReference>
<evidence type="ECO:0000256" key="1">
    <source>
        <dbReference type="ARBA" id="ARBA00004651"/>
    </source>
</evidence>
<dbReference type="SMART" id="SM00382">
    <property type="entry name" value="AAA"/>
    <property type="match status" value="1"/>
</dbReference>
<evidence type="ECO:0000256" key="4">
    <source>
        <dbReference type="ARBA" id="ARBA00022475"/>
    </source>
</evidence>
<comment type="function">
    <text evidence="11">Involved in beta-(1--&gt;2)glucan export. Transmembrane domains (TMD) form a pore in the inner membrane and the ATP-binding domain (NBD) is responsible for energy generation.</text>
</comment>
<evidence type="ECO:0000259" key="14">
    <source>
        <dbReference type="PROSITE" id="PS50929"/>
    </source>
</evidence>
<dbReference type="GO" id="GO:0034040">
    <property type="term" value="F:ATPase-coupled lipid transmembrane transporter activity"/>
    <property type="evidence" value="ECO:0007669"/>
    <property type="project" value="TreeGrafter"/>
</dbReference>
<dbReference type="SUPFAM" id="SSF52540">
    <property type="entry name" value="P-loop containing nucleoside triphosphate hydrolases"/>
    <property type="match status" value="1"/>
</dbReference>
<dbReference type="PANTHER" id="PTHR24221:SF647">
    <property type="entry name" value="BLL6336 PROTEIN"/>
    <property type="match status" value="1"/>
</dbReference>
<dbReference type="CDD" id="cd18783">
    <property type="entry name" value="ABC_6TM_PrtD_LapB_HlyB_like"/>
    <property type="match status" value="1"/>
</dbReference>
<dbReference type="FunFam" id="3.40.50.300:FF:000221">
    <property type="entry name" value="Multidrug ABC transporter ATP-binding protein"/>
    <property type="match status" value="1"/>
</dbReference>
<feature type="transmembrane region" description="Helical" evidence="12">
    <location>
        <begin position="197"/>
        <end position="219"/>
    </location>
</feature>
<evidence type="ECO:0000256" key="9">
    <source>
        <dbReference type="ARBA" id="ARBA00022989"/>
    </source>
</evidence>
<name>A0A973VZQ3_9BRAD</name>
<dbReference type="EMBL" id="JAAOLE020000001">
    <property type="protein sequence ID" value="NVI44544.1"/>
    <property type="molecule type" value="Genomic_DNA"/>
</dbReference>
<feature type="transmembrane region" description="Helical" evidence="12">
    <location>
        <begin position="333"/>
        <end position="352"/>
    </location>
</feature>
<keyword evidence="10 12" id="KW-0472">Membrane</keyword>
<accession>A0A973VZQ3</accession>
<feature type="domain" description="Peptidase C39" evidence="15">
    <location>
        <begin position="42"/>
        <end position="165"/>
    </location>
</feature>
<dbReference type="PROSITE" id="PS50990">
    <property type="entry name" value="PEPTIDASE_C39"/>
    <property type="match status" value="1"/>
</dbReference>
<dbReference type="PROSITE" id="PS50929">
    <property type="entry name" value="ABC_TM1F"/>
    <property type="match status" value="1"/>
</dbReference>
<dbReference type="CDD" id="cd02259">
    <property type="entry name" value="Peptidase_C39_like"/>
    <property type="match status" value="1"/>
</dbReference>
<feature type="transmembrane region" description="Helical" evidence="12">
    <location>
        <begin position="225"/>
        <end position="244"/>
    </location>
</feature>
<dbReference type="GO" id="GO:0005524">
    <property type="term" value="F:ATP binding"/>
    <property type="evidence" value="ECO:0007669"/>
    <property type="project" value="UniProtKB-KW"/>
</dbReference>
<dbReference type="SUPFAM" id="SSF90123">
    <property type="entry name" value="ABC transporter transmembrane region"/>
    <property type="match status" value="1"/>
</dbReference>
<dbReference type="InterPro" id="IPR005074">
    <property type="entry name" value="Peptidase_C39"/>
</dbReference>
<dbReference type="PANTHER" id="PTHR24221">
    <property type="entry name" value="ATP-BINDING CASSETTE SUB-FAMILY B"/>
    <property type="match status" value="1"/>
</dbReference>
<organism evidence="16">
    <name type="scientific">Bradyrhizobium septentrionale</name>
    <dbReference type="NCBI Taxonomy" id="1404411"/>
    <lineage>
        <taxon>Bacteria</taxon>
        <taxon>Pseudomonadati</taxon>
        <taxon>Pseudomonadota</taxon>
        <taxon>Alphaproteobacteria</taxon>
        <taxon>Hyphomicrobiales</taxon>
        <taxon>Nitrobacteraceae</taxon>
        <taxon>Bradyrhizobium</taxon>
    </lineage>
</organism>
<dbReference type="GO" id="GO:0008233">
    <property type="term" value="F:peptidase activity"/>
    <property type="evidence" value="ECO:0007669"/>
    <property type="project" value="InterPro"/>
</dbReference>
<comment type="similarity">
    <text evidence="2">Belongs to the ABC transporter superfamily.</text>
</comment>
<dbReference type="InterPro" id="IPR039421">
    <property type="entry name" value="Type_1_exporter"/>
</dbReference>
<dbReference type="Pfam" id="PF00005">
    <property type="entry name" value="ABC_tran"/>
    <property type="match status" value="1"/>
</dbReference>
<comment type="subcellular location">
    <subcellularLocation>
        <location evidence="1">Cell membrane</location>
        <topology evidence="1">Multi-pass membrane protein</topology>
    </subcellularLocation>
</comment>
<reference evidence="16" key="1">
    <citation type="submission" date="2020-06" db="EMBL/GenBank/DDBJ databases">
        <title>Whole Genome Sequence of Bradyrhizobium sp. Strain 1S1.</title>
        <authorList>
            <person name="Bromfield E.S.P."/>
            <person name="Cloutier S."/>
        </authorList>
    </citation>
    <scope>NUCLEOTIDE SEQUENCE [LARGE SCALE GENOMIC DNA]</scope>
    <source>
        <strain evidence="16">1S1</strain>
    </source>
</reference>
<dbReference type="Gene3D" id="1.20.1560.10">
    <property type="entry name" value="ABC transporter type 1, transmembrane domain"/>
    <property type="match status" value="1"/>
</dbReference>
<dbReference type="InterPro" id="IPR017871">
    <property type="entry name" value="ABC_transporter-like_CS"/>
</dbReference>
<evidence type="ECO:0000259" key="13">
    <source>
        <dbReference type="PROSITE" id="PS50893"/>
    </source>
</evidence>
<dbReference type="GO" id="GO:0006508">
    <property type="term" value="P:proteolysis"/>
    <property type="evidence" value="ECO:0007669"/>
    <property type="project" value="InterPro"/>
</dbReference>
<keyword evidence="3" id="KW-0813">Transport</keyword>
<dbReference type="PROSITE" id="PS00211">
    <property type="entry name" value="ABC_TRANSPORTER_1"/>
    <property type="match status" value="1"/>
</dbReference>
<evidence type="ECO:0000256" key="7">
    <source>
        <dbReference type="ARBA" id="ARBA00022741"/>
    </source>
</evidence>
<dbReference type="GO" id="GO:0140359">
    <property type="term" value="F:ABC-type transporter activity"/>
    <property type="evidence" value="ECO:0007669"/>
    <property type="project" value="InterPro"/>
</dbReference>
<keyword evidence="4" id="KW-1003">Cell membrane</keyword>
<dbReference type="AlphaFoldDB" id="A0A973VZQ3"/>
<evidence type="ECO:0000259" key="15">
    <source>
        <dbReference type="PROSITE" id="PS50990"/>
    </source>
</evidence>
<dbReference type="InterPro" id="IPR011527">
    <property type="entry name" value="ABC1_TM_dom"/>
</dbReference>
<dbReference type="InterPro" id="IPR003439">
    <property type="entry name" value="ABC_transporter-like_ATP-bd"/>
</dbReference>
<proteinExistence type="inferred from homology"/>
<evidence type="ECO:0000256" key="2">
    <source>
        <dbReference type="ARBA" id="ARBA00005417"/>
    </source>
</evidence>
<dbReference type="Gene3D" id="3.40.50.300">
    <property type="entry name" value="P-loop containing nucleotide triphosphate hydrolases"/>
    <property type="match status" value="1"/>
</dbReference>
<evidence type="ECO:0000256" key="8">
    <source>
        <dbReference type="ARBA" id="ARBA00022840"/>
    </source>
</evidence>
<keyword evidence="6 12" id="KW-0812">Transmembrane</keyword>
<dbReference type="InterPro" id="IPR036640">
    <property type="entry name" value="ABC1_TM_sf"/>
</dbReference>
<evidence type="ECO:0000256" key="12">
    <source>
        <dbReference type="SAM" id="Phobius"/>
    </source>
</evidence>
<evidence type="ECO:0000256" key="10">
    <source>
        <dbReference type="ARBA" id="ARBA00023136"/>
    </source>
</evidence>
<dbReference type="Gene3D" id="3.90.70.10">
    <property type="entry name" value="Cysteine proteinases"/>
    <property type="match status" value="1"/>
</dbReference>
<feature type="transmembrane region" description="Helical" evidence="12">
    <location>
        <begin position="309"/>
        <end position="327"/>
    </location>
</feature>
<feature type="transmembrane region" description="Helical" evidence="12">
    <location>
        <begin position="450"/>
        <end position="473"/>
    </location>
</feature>
<keyword evidence="7" id="KW-0547">Nucleotide-binding</keyword>
<keyword evidence="8" id="KW-0067">ATP-binding</keyword>
<evidence type="ECO:0000256" key="5">
    <source>
        <dbReference type="ARBA" id="ARBA00022597"/>
    </source>
</evidence>
<protein>
    <submittedName>
        <fullName evidence="16">Peptidase domain-containing ABC transporter</fullName>
    </submittedName>
</protein>
<evidence type="ECO:0000256" key="11">
    <source>
        <dbReference type="ARBA" id="ARBA00024722"/>
    </source>
</evidence>
<dbReference type="InterPro" id="IPR027417">
    <property type="entry name" value="P-loop_NTPase"/>
</dbReference>